<dbReference type="EMBL" id="CP010029">
    <property type="protein sequence ID" value="ANI29464.1"/>
    <property type="molecule type" value="Genomic_DNA"/>
</dbReference>
<dbReference type="Pfam" id="PF26207">
    <property type="entry name" value="Phage_phiTE_015"/>
    <property type="match status" value="1"/>
</dbReference>
<dbReference type="InterPro" id="IPR058601">
    <property type="entry name" value="Phage_phiTE_015-like"/>
</dbReference>
<reference evidence="1 2" key="1">
    <citation type="journal article" date="2016" name="Toxins">
        <title>The Draft Genome Sequence of the Yersinia entomophaga Entomopathogenic Type Strain MH96T.</title>
        <authorList>
            <person name="Hurst M.R."/>
            <person name="Beattie A."/>
            <person name="Altermann E."/>
            <person name="Moraga R.M."/>
            <person name="Harper L.A."/>
            <person name="Calder J."/>
            <person name="Laugraud A."/>
        </authorList>
    </citation>
    <scope>NUCLEOTIDE SEQUENCE [LARGE SCALE GENOMIC DNA]</scope>
    <source>
        <strain evidence="1 2">MH96</strain>
    </source>
</reference>
<sequence>MMDITKSREEFEAWLKSKSHETYRLAFECGDDGELTNLAKASVLDMRTAWQASRESIEVEFPDQRDENFDTDTAYNEGLSATANALRTAGIRIKGESE</sequence>
<gene>
    <name evidence="1" type="ORF">PL78_06370</name>
</gene>
<name>A0ABM6BJ01_YERET</name>
<dbReference type="RefSeq" id="WP_064514099.1">
    <property type="nucleotide sequence ID" value="NZ_CP010029.1"/>
</dbReference>
<evidence type="ECO:0008006" key="3">
    <source>
        <dbReference type="Google" id="ProtNLM"/>
    </source>
</evidence>
<keyword evidence="2" id="KW-1185">Reference proteome</keyword>
<proteinExistence type="predicted"/>
<evidence type="ECO:0000313" key="2">
    <source>
        <dbReference type="Proteomes" id="UP000266744"/>
    </source>
</evidence>
<organism evidence="1 2">
    <name type="scientific">Yersinia entomophaga</name>
    <dbReference type="NCBI Taxonomy" id="935293"/>
    <lineage>
        <taxon>Bacteria</taxon>
        <taxon>Pseudomonadati</taxon>
        <taxon>Pseudomonadota</taxon>
        <taxon>Gammaproteobacteria</taxon>
        <taxon>Enterobacterales</taxon>
        <taxon>Yersiniaceae</taxon>
        <taxon>Yersinia</taxon>
    </lineage>
</organism>
<evidence type="ECO:0000313" key="1">
    <source>
        <dbReference type="EMBL" id="ANI29464.1"/>
    </source>
</evidence>
<protein>
    <recommendedName>
        <fullName evidence="3">Phage protein</fullName>
    </recommendedName>
</protein>
<dbReference type="Proteomes" id="UP000266744">
    <property type="component" value="Chromosome"/>
</dbReference>
<accession>A0ABM6BJ01</accession>